<proteinExistence type="predicted"/>
<protein>
    <submittedName>
        <fullName evidence="1">Uncharacterized protein</fullName>
    </submittedName>
</protein>
<accession>A0A455VX18</accession>
<name>A0A455VX18_ENTAS</name>
<dbReference type="AlphaFoldDB" id="A0A455VX18"/>
<reference evidence="1" key="1">
    <citation type="submission" date="2019-03" db="EMBL/GenBank/DDBJ databases">
        <title>Complete genome sequences of Enterobacter asburiae str. MRY18-106 isolated from a patient in Japan.</title>
        <authorList>
            <person name="Sekizuka T."/>
            <person name="Matsui M."/>
            <person name="Takara T."/>
            <person name="Uechi A."/>
            <person name="Harakuni M."/>
            <person name="Kimura T."/>
            <person name="Suzuki S."/>
            <person name="Kuroda M."/>
        </authorList>
    </citation>
    <scope>NUCLEOTIDE SEQUENCE</scope>
    <source>
        <strain evidence="1">MRY18-106</strain>
    </source>
</reference>
<gene>
    <name evidence="1" type="ORF">MRY18106EAS_10370</name>
</gene>
<organism evidence="1">
    <name type="scientific">Enterobacter asburiae</name>
    <dbReference type="NCBI Taxonomy" id="61645"/>
    <lineage>
        <taxon>Bacteria</taxon>
        <taxon>Pseudomonadati</taxon>
        <taxon>Pseudomonadota</taxon>
        <taxon>Gammaproteobacteria</taxon>
        <taxon>Enterobacterales</taxon>
        <taxon>Enterobacteriaceae</taxon>
        <taxon>Enterobacter</taxon>
        <taxon>Enterobacter cloacae complex</taxon>
    </lineage>
</organism>
<dbReference type="EMBL" id="AP019533">
    <property type="protein sequence ID" value="BBI94505.1"/>
    <property type="molecule type" value="Genomic_DNA"/>
</dbReference>
<sequence length="87" mass="10130">MIVKRAFFHMQFYPMSITLDILFQLGHIPMLIEIRQVQLCNISLVPHQHQPGHMLADNAVRIRKPGSFKIAERDAGTKKREREHKAV</sequence>
<evidence type="ECO:0000313" key="1">
    <source>
        <dbReference type="EMBL" id="BBI94505.1"/>
    </source>
</evidence>